<keyword evidence="7 9" id="KW-0472">Membrane</keyword>
<dbReference type="EMBL" id="JBGUBD010000002">
    <property type="protein sequence ID" value="MFA9477195.1"/>
    <property type="molecule type" value="Genomic_DNA"/>
</dbReference>
<name>A0ABV4U0R4_9BACT</name>
<dbReference type="Proteomes" id="UP001575105">
    <property type="component" value="Unassembled WGS sequence"/>
</dbReference>
<dbReference type="Pfam" id="PF04143">
    <property type="entry name" value="Sulf_transp"/>
    <property type="match status" value="1"/>
</dbReference>
<feature type="transmembrane region" description="Helical" evidence="9">
    <location>
        <begin position="211"/>
        <end position="235"/>
    </location>
</feature>
<dbReference type="InterPro" id="IPR007272">
    <property type="entry name" value="Sulf_transp_TsuA/YedE"/>
</dbReference>
<organism evidence="10 11">
    <name type="scientific">Natronomicrosphaera hydrolytica</name>
    <dbReference type="NCBI Taxonomy" id="3242702"/>
    <lineage>
        <taxon>Bacteria</taxon>
        <taxon>Pseudomonadati</taxon>
        <taxon>Planctomycetota</taxon>
        <taxon>Phycisphaerae</taxon>
        <taxon>Phycisphaerales</taxon>
        <taxon>Phycisphaeraceae</taxon>
        <taxon>Natronomicrosphaera</taxon>
    </lineage>
</organism>
<keyword evidence="5 9" id="KW-0812">Transmembrane</keyword>
<evidence type="ECO:0000256" key="2">
    <source>
        <dbReference type="ARBA" id="ARBA00022448"/>
    </source>
</evidence>
<proteinExistence type="inferred from homology"/>
<keyword evidence="2" id="KW-0813">Transport</keyword>
<evidence type="ECO:0000256" key="6">
    <source>
        <dbReference type="ARBA" id="ARBA00022989"/>
    </source>
</evidence>
<feature type="transmembrane region" description="Helical" evidence="9">
    <location>
        <begin position="28"/>
        <end position="52"/>
    </location>
</feature>
<keyword evidence="11" id="KW-1185">Reference proteome</keyword>
<comment type="caution">
    <text evidence="10">The sequence shown here is derived from an EMBL/GenBank/DDBJ whole genome shotgun (WGS) entry which is preliminary data.</text>
</comment>
<feature type="transmembrane region" description="Helical" evidence="9">
    <location>
        <begin position="256"/>
        <end position="278"/>
    </location>
</feature>
<dbReference type="PANTHER" id="PTHR30574:SF1">
    <property type="entry name" value="SULPHUR TRANSPORT DOMAIN-CONTAINING PROTEIN"/>
    <property type="match status" value="1"/>
</dbReference>
<evidence type="ECO:0000313" key="11">
    <source>
        <dbReference type="Proteomes" id="UP001575105"/>
    </source>
</evidence>
<evidence type="ECO:0000256" key="1">
    <source>
        <dbReference type="ARBA" id="ARBA00004429"/>
    </source>
</evidence>
<feature type="transmembrane region" description="Helical" evidence="9">
    <location>
        <begin position="356"/>
        <end position="376"/>
    </location>
</feature>
<keyword evidence="6 9" id="KW-1133">Transmembrane helix</keyword>
<sequence>MTQMLNQPRGLDDPGLVTDTRPPRRPSVWWFVVRLVVAAMIAAGLVWVGLWLQEHQGRAAAFTLVTGVAFGVMLQRSQFCFFCNLRDLLQRGDSGPTMGLLAALATGTVGYVVVMGSMMPDPTRGWGIPGDAHVAPVSWVMLMGGAIFGVGMSLSGSCLSGHLYRMGEGSLLAPIAIVGAFGGFVLGFMAWNPLYLRVISDASVVWLPETVGGYGVTLLVQLGVLGLIAIPLLYLMKPRAGDAGKPGVRRAVRMVFVNRWPTWVGGVGIGILGTFTYLRTRPLGVTAEMNRYARDLGERAGMTPERLEGLDRMRGCVLPEQAAWVSENGIFVLALVAGSLMVALLAGQFRLKREPWVACVMALVGGVMLGFGAMIALGCTVGTLLSGIHAGALAGWVFFAGMLPAMWVTLPLRRWLLRW</sequence>
<reference evidence="10 11" key="1">
    <citation type="submission" date="2024-08" db="EMBL/GenBank/DDBJ databases">
        <title>Whole-genome sequencing of halo(alkali)philic microorganisms from hypersaline lakes.</title>
        <authorList>
            <person name="Sorokin D.Y."/>
            <person name="Merkel A.Y."/>
            <person name="Messina E."/>
            <person name="Yakimov M."/>
        </authorList>
    </citation>
    <scope>NUCLEOTIDE SEQUENCE [LARGE SCALE GENOMIC DNA]</scope>
    <source>
        <strain evidence="10 11">AB-hyl4</strain>
    </source>
</reference>
<dbReference type="RefSeq" id="WP_425344122.1">
    <property type="nucleotide sequence ID" value="NZ_JBGUBD010000002.1"/>
</dbReference>
<evidence type="ECO:0000256" key="8">
    <source>
        <dbReference type="ARBA" id="ARBA00035655"/>
    </source>
</evidence>
<evidence type="ECO:0000313" key="10">
    <source>
        <dbReference type="EMBL" id="MFA9477195.1"/>
    </source>
</evidence>
<feature type="transmembrane region" description="Helical" evidence="9">
    <location>
        <begin position="388"/>
        <end position="410"/>
    </location>
</feature>
<gene>
    <name evidence="10" type="ORF">ACERK3_02690</name>
</gene>
<feature type="transmembrane region" description="Helical" evidence="9">
    <location>
        <begin position="139"/>
        <end position="159"/>
    </location>
</feature>
<feature type="transmembrane region" description="Helical" evidence="9">
    <location>
        <begin position="98"/>
        <end position="119"/>
    </location>
</feature>
<evidence type="ECO:0000256" key="4">
    <source>
        <dbReference type="ARBA" id="ARBA00022519"/>
    </source>
</evidence>
<feature type="transmembrane region" description="Helical" evidence="9">
    <location>
        <begin position="58"/>
        <end position="77"/>
    </location>
</feature>
<evidence type="ECO:0000256" key="3">
    <source>
        <dbReference type="ARBA" id="ARBA00022475"/>
    </source>
</evidence>
<evidence type="ECO:0000256" key="9">
    <source>
        <dbReference type="SAM" id="Phobius"/>
    </source>
</evidence>
<feature type="transmembrane region" description="Helical" evidence="9">
    <location>
        <begin position="329"/>
        <end position="349"/>
    </location>
</feature>
<evidence type="ECO:0000256" key="7">
    <source>
        <dbReference type="ARBA" id="ARBA00023136"/>
    </source>
</evidence>
<feature type="transmembrane region" description="Helical" evidence="9">
    <location>
        <begin position="171"/>
        <end position="191"/>
    </location>
</feature>
<keyword evidence="3" id="KW-1003">Cell membrane</keyword>
<protein>
    <submittedName>
        <fullName evidence="10">YeeE/YedE family protein</fullName>
    </submittedName>
</protein>
<comment type="similarity">
    <text evidence="8">Belongs to the TsuA/YedE (TC 9.B.102) family.</text>
</comment>
<accession>A0ABV4U0R4</accession>
<evidence type="ECO:0000256" key="5">
    <source>
        <dbReference type="ARBA" id="ARBA00022692"/>
    </source>
</evidence>
<dbReference type="PANTHER" id="PTHR30574">
    <property type="entry name" value="INNER MEMBRANE PROTEIN YEDE"/>
    <property type="match status" value="1"/>
</dbReference>
<keyword evidence="4" id="KW-0997">Cell inner membrane</keyword>
<comment type="subcellular location">
    <subcellularLocation>
        <location evidence="1">Cell inner membrane</location>
        <topology evidence="1">Multi-pass membrane protein</topology>
    </subcellularLocation>
</comment>